<gene>
    <name evidence="2" type="ORF">F1737_00330</name>
</gene>
<keyword evidence="1" id="KW-0472">Membrane</keyword>
<evidence type="ECO:0000313" key="3">
    <source>
        <dbReference type="Proteomes" id="UP001301797"/>
    </source>
</evidence>
<name>A0AA97FD19_9EURY</name>
<feature type="transmembrane region" description="Helical" evidence="1">
    <location>
        <begin position="264"/>
        <end position="281"/>
    </location>
</feature>
<feature type="transmembrane region" description="Helical" evidence="1">
    <location>
        <begin position="135"/>
        <end position="163"/>
    </location>
</feature>
<dbReference type="EMBL" id="CP043875">
    <property type="protein sequence ID" value="WOF15231.1"/>
    <property type="molecule type" value="Genomic_DNA"/>
</dbReference>
<evidence type="ECO:0000256" key="1">
    <source>
        <dbReference type="SAM" id="Phobius"/>
    </source>
</evidence>
<dbReference type="RefSeq" id="WP_317136799.1">
    <property type="nucleotide sequence ID" value="NZ_CP043875.1"/>
</dbReference>
<keyword evidence="1" id="KW-1133">Transmembrane helix</keyword>
<dbReference type="Proteomes" id="UP001301797">
    <property type="component" value="Chromosome"/>
</dbReference>
<accession>A0AA97FD19</accession>
<proteinExistence type="predicted"/>
<dbReference type="GeneID" id="85228569"/>
<keyword evidence="3" id="KW-1185">Reference proteome</keyword>
<feature type="transmembrane region" description="Helical" evidence="1">
    <location>
        <begin position="221"/>
        <end position="244"/>
    </location>
</feature>
<sequence>MINTENYQQRREDLINRLKESLSSAKEETDKIPQMSLKLKYTGIIIILALFVNIFLFFGDNSEYMQYWVISAFIFLMVNPFIMMIPTERKGALLSKKSDKIVVKNLLLELKVDLTGGIRAVNSEKKVLSEMAWNLFFINCHPLAPGFFMLFFMNIFFVVLGYFMGSFEYNSALIIGIQSFAIIVFYSGIMMVKPYSSGFFSGILGIRMKVREKYSSGLVSVLKYVLIIAVLAALTGTLLVFALILPGMTLGRFMTIEDVVKFRFLLFAVIFVSQVIFVRYLQGRYSRELVNGFLSYKTEILGEGLLKEAENLPESYDGPVDEENESYEKRLDELEKASVKVMLLKTDYHHFFGYFPVFLIVPNTDFILEMAKKYGRI</sequence>
<keyword evidence="1" id="KW-0812">Transmembrane</keyword>
<feature type="transmembrane region" description="Helical" evidence="1">
    <location>
        <begin position="41"/>
        <end position="59"/>
    </location>
</feature>
<organism evidence="2 3">
    <name type="scientific">Methanochimaera problematica</name>
    <dbReference type="NCBI Taxonomy" id="2609417"/>
    <lineage>
        <taxon>Archaea</taxon>
        <taxon>Methanobacteriati</taxon>
        <taxon>Methanobacteriota</taxon>
        <taxon>Stenosarchaea group</taxon>
        <taxon>Methanomicrobia</taxon>
        <taxon>Methanomicrobiales</taxon>
        <taxon>Methanomicrobiaceae</taxon>
        <taxon>Methanochimaera</taxon>
    </lineage>
</organism>
<evidence type="ECO:0000313" key="2">
    <source>
        <dbReference type="EMBL" id="WOF15231.1"/>
    </source>
</evidence>
<dbReference type="KEGG" id="mefw:F1737_00330"/>
<protein>
    <submittedName>
        <fullName evidence="2">Uncharacterized protein</fullName>
    </submittedName>
</protein>
<dbReference type="AlphaFoldDB" id="A0AA97FD19"/>
<feature type="transmembrane region" description="Helical" evidence="1">
    <location>
        <begin position="65"/>
        <end position="87"/>
    </location>
</feature>
<reference evidence="2 3" key="1">
    <citation type="submission" date="2019-09" db="EMBL/GenBank/DDBJ databases">
        <title>The complete genome of Methanoplanus sp. FWC-SCC4.</title>
        <authorList>
            <person name="Chen S.-C."/>
            <person name="Zhou Y.-Z."/>
            <person name="Lai M.-C."/>
        </authorList>
    </citation>
    <scope>NUCLEOTIDE SEQUENCE [LARGE SCALE GENOMIC DNA]</scope>
    <source>
        <strain evidence="2 3">FWC-SCC4</strain>
    </source>
</reference>